<gene>
    <name evidence="1" type="ORF">EJ104_06970</name>
</gene>
<dbReference type="Proteomes" id="UP000277766">
    <property type="component" value="Unassembled WGS sequence"/>
</dbReference>
<dbReference type="EMBL" id="RXPE01000011">
    <property type="protein sequence ID" value="RTR27288.1"/>
    <property type="molecule type" value="Genomic_DNA"/>
</dbReference>
<dbReference type="OrthoDB" id="71416at2"/>
<accession>A0A3S0KBW5</accession>
<reference evidence="1 2" key="1">
    <citation type="submission" date="2018-12" db="EMBL/GenBank/DDBJ databases">
        <title>Deinococcus radiophilus ATCC 27603 genome sequencing and assembly.</title>
        <authorList>
            <person name="Maclea K.S."/>
            <person name="Maynard C.R."/>
        </authorList>
    </citation>
    <scope>NUCLEOTIDE SEQUENCE [LARGE SCALE GENOMIC DNA]</scope>
    <source>
        <strain evidence="1 2">ATCC 27603</strain>
    </source>
</reference>
<name>A0A3S0KBW5_9DEIO</name>
<sequence length="135" mass="14796">MEWVTPPLSPAAWPVALDAVLEVLRALGSETLELMHGWSLSDFSDTPEFAGLEWQAEVVALADLPELLRERAQLGFCLGRDDLFLTLPGGPEIKLCHEGDLHLRTEDEVFAAHLAESLTGRDISLTRRPAAAPAR</sequence>
<dbReference type="RefSeq" id="WP_126352033.1">
    <property type="nucleotide sequence ID" value="NZ_CP086380.1"/>
</dbReference>
<keyword evidence="2" id="KW-1185">Reference proteome</keyword>
<proteinExistence type="predicted"/>
<organism evidence="1 2">
    <name type="scientific">Deinococcus radiophilus</name>
    <dbReference type="NCBI Taxonomy" id="32062"/>
    <lineage>
        <taxon>Bacteria</taxon>
        <taxon>Thermotogati</taxon>
        <taxon>Deinococcota</taxon>
        <taxon>Deinococci</taxon>
        <taxon>Deinococcales</taxon>
        <taxon>Deinococcaceae</taxon>
        <taxon>Deinococcus</taxon>
    </lineage>
</organism>
<protein>
    <submittedName>
        <fullName evidence="1">Uncharacterized protein</fullName>
    </submittedName>
</protein>
<dbReference type="AlphaFoldDB" id="A0A3S0KBW5"/>
<comment type="caution">
    <text evidence="1">The sequence shown here is derived from an EMBL/GenBank/DDBJ whole genome shotgun (WGS) entry which is preliminary data.</text>
</comment>
<evidence type="ECO:0000313" key="2">
    <source>
        <dbReference type="Proteomes" id="UP000277766"/>
    </source>
</evidence>
<evidence type="ECO:0000313" key="1">
    <source>
        <dbReference type="EMBL" id="RTR27288.1"/>
    </source>
</evidence>